<evidence type="ECO:0008006" key="3">
    <source>
        <dbReference type="Google" id="ProtNLM"/>
    </source>
</evidence>
<dbReference type="AlphaFoldDB" id="A0AAU6PII0"/>
<sequence length="208" mass="23663">MQRSQYNKITFIGGNMTNQLNKTMPLFATFFMVLLMIATRGHDNWASTFVHLPDFTIPALFIAGVYFRQFWVAFVLIFSAVAIDNYAIVHQGISANCITPAYSFMPLTFYAVFWSGKFISSLTVDNNIIKNALVIIASVGTQWLAVTSSYYFFTETFTNTGWSDFPTYIAHWSLVEIPATLYWMTVVIIVFTLVPRIIPALNFQHSAR</sequence>
<proteinExistence type="predicted"/>
<accession>A0AAU6PII0</accession>
<protein>
    <recommendedName>
        <fullName evidence="3">Cobalamin ABC transporter</fullName>
    </recommendedName>
</protein>
<feature type="transmembrane region" description="Helical" evidence="1">
    <location>
        <begin position="101"/>
        <end position="120"/>
    </location>
</feature>
<dbReference type="EMBL" id="CP138327">
    <property type="protein sequence ID" value="WXU00815.1"/>
    <property type="molecule type" value="Genomic_DNA"/>
</dbReference>
<evidence type="ECO:0000256" key="1">
    <source>
        <dbReference type="SAM" id="Phobius"/>
    </source>
</evidence>
<organism evidence="2">
    <name type="scientific">Catillopecten margaritatus gill symbiont</name>
    <dbReference type="NCBI Taxonomy" id="3083288"/>
    <lineage>
        <taxon>Bacteria</taxon>
        <taxon>Pseudomonadati</taxon>
        <taxon>Pseudomonadota</taxon>
        <taxon>Gammaproteobacteria</taxon>
        <taxon>sulfur-oxidizing symbionts</taxon>
    </lineage>
</organism>
<name>A0AAU6PII0_9GAMM</name>
<evidence type="ECO:0000313" key="2">
    <source>
        <dbReference type="EMBL" id="WXU00815.1"/>
    </source>
</evidence>
<reference evidence="2" key="1">
    <citation type="submission" date="2023-10" db="EMBL/GenBank/DDBJ databases">
        <title>The first scallop-associated chemosynthetic bacterial symbiont.</title>
        <authorList>
            <person name="Lin Y.-T."/>
            <person name="Sun J."/>
            <person name="Ip J.C.-H."/>
            <person name="He X."/>
            <person name="Gao Z.-M."/>
            <person name="Perez M."/>
            <person name="Xu T."/>
            <person name="Qian P.-Y."/>
            <person name="Qiu J.-W."/>
        </authorList>
    </citation>
    <scope>NUCLEOTIDE SEQUENCE</scope>
    <source>
        <strain evidence="2">Gill1</strain>
    </source>
</reference>
<feature type="transmembrane region" description="Helical" evidence="1">
    <location>
        <begin position="181"/>
        <end position="203"/>
    </location>
</feature>
<keyword evidence="1" id="KW-0812">Transmembrane</keyword>
<feature type="transmembrane region" description="Helical" evidence="1">
    <location>
        <begin position="132"/>
        <end position="153"/>
    </location>
</feature>
<keyword evidence="1" id="KW-1133">Transmembrane helix</keyword>
<feature type="transmembrane region" description="Helical" evidence="1">
    <location>
        <begin position="20"/>
        <end position="39"/>
    </location>
</feature>
<gene>
    <name evidence="2" type="ORF">Ctma_1548</name>
</gene>
<keyword evidence="1" id="KW-0472">Membrane</keyword>